<name>A0A3P8K581_9TREM</name>
<dbReference type="InterPro" id="IPR013788">
    <property type="entry name" value="Hemocyanin/hexamerin"/>
</dbReference>
<dbReference type="PANTHER" id="PTHR45924">
    <property type="entry name" value="FI17866P1"/>
    <property type="match status" value="1"/>
</dbReference>
<protein>
    <recommendedName>
        <fullName evidence="4">PH domain-containing protein</fullName>
    </recommendedName>
</protein>
<dbReference type="EMBL" id="UZAN01042596">
    <property type="protein sequence ID" value="VDP76363.1"/>
    <property type="molecule type" value="Genomic_DNA"/>
</dbReference>
<dbReference type="AlphaFoldDB" id="A0A3P8K581"/>
<gene>
    <name evidence="2" type="ORF">ECPE_LOCUS5723</name>
</gene>
<feature type="compositionally biased region" description="Polar residues" evidence="1">
    <location>
        <begin position="337"/>
        <end position="352"/>
    </location>
</feature>
<feature type="region of interest" description="Disordered" evidence="1">
    <location>
        <begin position="731"/>
        <end position="755"/>
    </location>
</feature>
<feature type="compositionally biased region" description="Polar residues" evidence="1">
    <location>
        <begin position="782"/>
        <end position="796"/>
    </location>
</feature>
<dbReference type="GO" id="GO:0031267">
    <property type="term" value="F:small GTPase binding"/>
    <property type="evidence" value="ECO:0007669"/>
    <property type="project" value="TreeGrafter"/>
</dbReference>
<feature type="region of interest" description="Disordered" evidence="1">
    <location>
        <begin position="814"/>
        <end position="884"/>
    </location>
</feature>
<evidence type="ECO:0000313" key="3">
    <source>
        <dbReference type="Proteomes" id="UP000272942"/>
    </source>
</evidence>
<feature type="compositionally biased region" description="Polar residues" evidence="1">
    <location>
        <begin position="875"/>
        <end position="884"/>
    </location>
</feature>
<feature type="compositionally biased region" description="Polar residues" evidence="1">
    <location>
        <begin position="378"/>
        <end position="403"/>
    </location>
</feature>
<evidence type="ECO:0000313" key="2">
    <source>
        <dbReference type="EMBL" id="VDP76363.1"/>
    </source>
</evidence>
<feature type="compositionally biased region" description="Polar residues" evidence="1">
    <location>
        <begin position="989"/>
        <end position="1009"/>
    </location>
</feature>
<accession>A0A3P8K581</accession>
<dbReference type="SUPFAM" id="SSF50729">
    <property type="entry name" value="PH domain-like"/>
    <property type="match status" value="1"/>
</dbReference>
<feature type="region of interest" description="Disordered" evidence="1">
    <location>
        <begin position="378"/>
        <end position="409"/>
    </location>
</feature>
<dbReference type="InterPro" id="IPR011993">
    <property type="entry name" value="PH-like_dom_sf"/>
</dbReference>
<sequence>MRTMRLDVDNWGELVLHGHFRVAGKKDLRLVLLFHRAILLCKYTRAAPQLSQYSATSASASADQVWFSSTSAASSASASSATHANDLASSNASLPGLGYSISLTTVHIREIISCANLMLVECIPKDALAFHILPFDNPKAQRTLQAPTLEVKRLWCREIKRLILENYDAAIPEKAKHIVLNMAELSTAHGLLDPSGLNDAVLKGSGCGDQLAGSPLAKASPPTTVARTQTLDRVNTAVGNTASGPWFRSRTGERKQRYSDTTVPGTIKPSVLGIFLVSIMLHGFYCLQTHYDPNGIERSDEDEYACYFVKLTSYFHYIALKKSSAYSLFEPQSSLQESPQMRSVVPNSTPKTPESLGDASDGLDAVFHDVWNKYWSKHSSSTNQDNGSTTTQNSFGRPNSPAGSPSKVPLLCDTDTDFRCIAVEINEERLGVEVPLSTTGQSHPKNVEKPCASEAPPSMNNGQLTRRRTDISRPHKAPAPQPPESPQIPQTALTRKSDNPNHSQGRPRISSVYIDCPSASCYDVVTFGRAYEHYIAKARAQVALSPRDLDEIFSPLRELAQSFDTAGAPMRAATVPLSGNVEATELRLLMHNQRAATAERDPFFYRHTSPVQSLTQAGVQSEFIGDVDNASADNNDGEEDDKTSSHGSSGASSPRHLVSRIAISGSRSALATEMTKTIVVQPACNDSTKSTTTCSMSSATTKSQRLFGLNKANSKRTDSFWTGTRSSNIHTGLLSSPRRQKATQSSNPHWSEDDLSNVELSKNLVTNGSKDLSKWTYEYKQQRGSKMTCEQKNSITPVRRSSFIKPRSISTVNNTYLTEPSDMSCIGKPSGRSQPPSPPTEELSCLTKSPQPVDDSLLSRGNRRKSRTAPPPPSSISTVSRRVSFNPSDRAPLAQVEATKDLDLDVSVCRGQMRAAITRLADALPYADDASSTPSARGPTDLVSSVPKFQPIKPPRRNTLGSANISRTESFTTDWARSSRNNGGNGNGPTKSTTNGLSPLRTNTSSLQTGPRRGTVRTMIDRFQR</sequence>
<dbReference type="PANTHER" id="PTHR45924:SF2">
    <property type="entry name" value="FI17866P1"/>
    <property type="match status" value="1"/>
</dbReference>
<dbReference type="Gene3D" id="2.30.29.30">
    <property type="entry name" value="Pleckstrin-homology domain (PH domain)/Phosphotyrosine-binding domain (PTB)"/>
    <property type="match status" value="1"/>
</dbReference>
<dbReference type="Proteomes" id="UP000272942">
    <property type="component" value="Unassembled WGS sequence"/>
</dbReference>
<feature type="region of interest" description="Disordered" evidence="1">
    <location>
        <begin position="627"/>
        <end position="657"/>
    </location>
</feature>
<dbReference type="GO" id="GO:0005085">
    <property type="term" value="F:guanyl-nucleotide exchange factor activity"/>
    <property type="evidence" value="ECO:0007669"/>
    <property type="project" value="TreeGrafter"/>
</dbReference>
<feature type="region of interest" description="Disordered" evidence="1">
    <location>
        <begin position="434"/>
        <end position="509"/>
    </location>
</feature>
<evidence type="ECO:0000256" key="1">
    <source>
        <dbReference type="SAM" id="MobiDB-lite"/>
    </source>
</evidence>
<feature type="compositionally biased region" description="Pro residues" evidence="1">
    <location>
        <begin position="477"/>
        <end position="486"/>
    </location>
</feature>
<feature type="region of interest" description="Disordered" evidence="1">
    <location>
        <begin position="782"/>
        <end position="802"/>
    </location>
</feature>
<proteinExistence type="predicted"/>
<organism evidence="2 3">
    <name type="scientific">Echinostoma caproni</name>
    <dbReference type="NCBI Taxonomy" id="27848"/>
    <lineage>
        <taxon>Eukaryota</taxon>
        <taxon>Metazoa</taxon>
        <taxon>Spiralia</taxon>
        <taxon>Lophotrochozoa</taxon>
        <taxon>Platyhelminthes</taxon>
        <taxon>Trematoda</taxon>
        <taxon>Digenea</taxon>
        <taxon>Plagiorchiida</taxon>
        <taxon>Echinostomata</taxon>
        <taxon>Echinostomatoidea</taxon>
        <taxon>Echinostomatidae</taxon>
        <taxon>Echinostoma</taxon>
    </lineage>
</organism>
<dbReference type="OrthoDB" id="1594986at2759"/>
<dbReference type="PROSITE" id="PS00210">
    <property type="entry name" value="HEMOCYANIN_2"/>
    <property type="match status" value="1"/>
</dbReference>
<keyword evidence="3" id="KW-1185">Reference proteome</keyword>
<feature type="region of interest" description="Disordered" evidence="1">
    <location>
        <begin position="927"/>
        <end position="1025"/>
    </location>
</feature>
<evidence type="ECO:0008006" key="4">
    <source>
        <dbReference type="Google" id="ProtNLM"/>
    </source>
</evidence>
<feature type="region of interest" description="Disordered" evidence="1">
    <location>
        <begin position="337"/>
        <end position="359"/>
    </location>
</feature>
<reference evidence="2 3" key="1">
    <citation type="submission" date="2018-11" db="EMBL/GenBank/DDBJ databases">
        <authorList>
            <consortium name="Pathogen Informatics"/>
        </authorList>
    </citation>
    <scope>NUCLEOTIDE SEQUENCE [LARGE SCALE GENOMIC DNA]</scope>
    <source>
        <strain evidence="2 3">Egypt</strain>
    </source>
</reference>
<feature type="compositionally biased region" description="Polar residues" evidence="1">
    <location>
        <begin position="959"/>
        <end position="980"/>
    </location>
</feature>